<gene>
    <name evidence="7" type="ORF">BKG76_08655</name>
</gene>
<dbReference type="GO" id="GO:0031071">
    <property type="term" value="F:cysteine desulfurase activity"/>
    <property type="evidence" value="ECO:0007669"/>
    <property type="project" value="UniProtKB-EC"/>
</dbReference>
<organism evidence="7 8">
    <name type="scientific">Mycobacteroides franklinii</name>
    <dbReference type="NCBI Taxonomy" id="948102"/>
    <lineage>
        <taxon>Bacteria</taxon>
        <taxon>Bacillati</taxon>
        <taxon>Actinomycetota</taxon>
        <taxon>Actinomycetes</taxon>
        <taxon>Mycobacteriales</taxon>
        <taxon>Mycobacteriaceae</taxon>
        <taxon>Mycobacteroides</taxon>
    </lineage>
</organism>
<evidence type="ECO:0000256" key="2">
    <source>
        <dbReference type="ARBA" id="ARBA00010447"/>
    </source>
</evidence>
<proteinExistence type="inferred from homology"/>
<evidence type="ECO:0000259" key="6">
    <source>
        <dbReference type="Pfam" id="PF00266"/>
    </source>
</evidence>
<sequence length="431" mass="45022">MSASQEFGSEQPTARVVGADTKVPLAQGGWIRYANFDYAASAPALRDVADRVTELLPYYASVHRGAGYASRVCTRLYEGARDVVARFVGATDDQNVIFTRNTTDSLNLLASAVPGEVVVLDIEHHANLLTWQRYGARVVAHRATVADTVAALDEELARSPAALLAVTGASNVTGEVLPLAELATVAHRHGARIVVDGAQLAPHRRIDLAACGIDYLAFSGHKLYAPFGVGVLVGRADWLDAARPYLAGGGAVRNVGIDGAEWFTGPQRHEAGTPNVVGVAAVVAACEALTALGDVGHVEAALTAQLRDGLDAIDGVDTLRIWDSGRDVLGIVSFTVAGYTPSVVAAYLSAEHGIGLRDGRFCAHPLLARLGAPGGALRASIGLGTTAGDITRLLDAIDELVEHGPALTYAEIDGQVGPVNDPRPLPDFLVA</sequence>
<feature type="domain" description="Aminotransferase class V" evidence="6">
    <location>
        <begin position="35"/>
        <end position="393"/>
    </location>
</feature>
<evidence type="ECO:0000313" key="7">
    <source>
        <dbReference type="EMBL" id="OHU22622.1"/>
    </source>
</evidence>
<dbReference type="PANTHER" id="PTHR43586:SF8">
    <property type="entry name" value="CYSTEINE DESULFURASE 1, CHLOROPLASTIC"/>
    <property type="match status" value="1"/>
</dbReference>
<keyword evidence="7" id="KW-0032">Aminotransferase</keyword>
<evidence type="ECO:0000256" key="1">
    <source>
        <dbReference type="ARBA" id="ARBA00001933"/>
    </source>
</evidence>
<dbReference type="InterPro" id="IPR015424">
    <property type="entry name" value="PyrdxlP-dep_Trfase"/>
</dbReference>
<dbReference type="PANTHER" id="PTHR43586">
    <property type="entry name" value="CYSTEINE DESULFURASE"/>
    <property type="match status" value="1"/>
</dbReference>
<keyword evidence="7" id="KW-0808">Transferase</keyword>
<dbReference type="AlphaFoldDB" id="A0A1S1LCG6"/>
<protein>
    <submittedName>
        <fullName evidence="7">Aminotransferase</fullName>
    </submittedName>
</protein>
<dbReference type="InterPro" id="IPR020578">
    <property type="entry name" value="Aminotrans_V_PyrdxlP_BS"/>
</dbReference>
<comment type="catalytic activity">
    <reaction evidence="4">
        <text>(sulfur carrier)-H + L-cysteine = (sulfur carrier)-SH + L-alanine</text>
        <dbReference type="Rhea" id="RHEA:43892"/>
        <dbReference type="Rhea" id="RHEA-COMP:14737"/>
        <dbReference type="Rhea" id="RHEA-COMP:14739"/>
        <dbReference type="ChEBI" id="CHEBI:29917"/>
        <dbReference type="ChEBI" id="CHEBI:35235"/>
        <dbReference type="ChEBI" id="CHEBI:57972"/>
        <dbReference type="ChEBI" id="CHEBI:64428"/>
        <dbReference type="EC" id="2.8.1.7"/>
    </reaction>
</comment>
<comment type="similarity">
    <text evidence="2">Belongs to the class-V pyridoxal-phosphate-dependent aminotransferase family. Csd subfamily.</text>
</comment>
<dbReference type="GO" id="GO:0008483">
    <property type="term" value="F:transaminase activity"/>
    <property type="evidence" value="ECO:0007669"/>
    <property type="project" value="UniProtKB-KW"/>
</dbReference>
<dbReference type="Proteomes" id="UP000179616">
    <property type="component" value="Unassembled WGS sequence"/>
</dbReference>
<dbReference type="STRING" id="948102.BKG76_08655"/>
<dbReference type="SUPFAM" id="SSF53383">
    <property type="entry name" value="PLP-dependent transferases"/>
    <property type="match status" value="1"/>
</dbReference>
<evidence type="ECO:0000313" key="8">
    <source>
        <dbReference type="Proteomes" id="UP000179616"/>
    </source>
</evidence>
<dbReference type="PROSITE" id="PS00595">
    <property type="entry name" value="AA_TRANSFER_CLASS_5"/>
    <property type="match status" value="1"/>
</dbReference>
<dbReference type="RefSeq" id="WP_070939059.1">
    <property type="nucleotide sequence ID" value="NZ_MLIK01000019.1"/>
</dbReference>
<keyword evidence="3" id="KW-0663">Pyridoxal phosphate</keyword>
<reference evidence="7 8" key="1">
    <citation type="submission" date="2016-10" db="EMBL/GenBank/DDBJ databases">
        <title>Evaluation of Human, Veterinary and Environmental Mycobacterium chelonae Isolates by Core Genome Phylogenomic Analysis, Targeted Gene Comparison, and Anti-microbial Susceptibility Patterns: A Tale of Mistaken Identities.</title>
        <authorList>
            <person name="Fogelson S.B."/>
            <person name="Camus A.C."/>
            <person name="Lorenz W."/>
            <person name="Vasireddy R."/>
            <person name="Vasireddy S."/>
            <person name="Smith T."/>
            <person name="Brown-Elliott B.A."/>
            <person name="Wallace R.J.Jr."/>
            <person name="Hasan N.A."/>
            <person name="Reischl U."/>
            <person name="Sanchez S."/>
        </authorList>
    </citation>
    <scope>NUCLEOTIDE SEQUENCE [LARGE SCALE GENOMIC DNA]</scope>
    <source>
        <strain evidence="7 8">1559</strain>
    </source>
</reference>
<dbReference type="InterPro" id="IPR015422">
    <property type="entry name" value="PyrdxlP-dep_Trfase_small"/>
</dbReference>
<dbReference type="Gene3D" id="3.90.1150.10">
    <property type="entry name" value="Aspartate Aminotransferase, domain 1"/>
    <property type="match status" value="1"/>
</dbReference>
<dbReference type="EMBL" id="MLIK01000019">
    <property type="protein sequence ID" value="OHU22622.1"/>
    <property type="molecule type" value="Genomic_DNA"/>
</dbReference>
<dbReference type="Gene3D" id="3.40.640.10">
    <property type="entry name" value="Type I PLP-dependent aspartate aminotransferase-like (Major domain)"/>
    <property type="match status" value="1"/>
</dbReference>
<evidence type="ECO:0000256" key="3">
    <source>
        <dbReference type="ARBA" id="ARBA00022898"/>
    </source>
</evidence>
<comment type="cofactor">
    <cofactor evidence="1 5">
        <name>pyridoxal 5'-phosphate</name>
        <dbReference type="ChEBI" id="CHEBI:597326"/>
    </cofactor>
</comment>
<comment type="caution">
    <text evidence="7">The sequence shown here is derived from an EMBL/GenBank/DDBJ whole genome shotgun (WGS) entry which is preliminary data.</text>
</comment>
<name>A0A1S1LCG6_9MYCO</name>
<evidence type="ECO:0000256" key="4">
    <source>
        <dbReference type="ARBA" id="ARBA00050776"/>
    </source>
</evidence>
<dbReference type="InterPro" id="IPR000192">
    <property type="entry name" value="Aminotrans_V_dom"/>
</dbReference>
<dbReference type="Pfam" id="PF00266">
    <property type="entry name" value="Aminotran_5"/>
    <property type="match status" value="1"/>
</dbReference>
<dbReference type="OrthoDB" id="9804366at2"/>
<dbReference type="GeneID" id="57166874"/>
<dbReference type="InterPro" id="IPR015421">
    <property type="entry name" value="PyrdxlP-dep_Trfase_major"/>
</dbReference>
<accession>A0A1S1LCG6</accession>
<evidence type="ECO:0000256" key="5">
    <source>
        <dbReference type="RuleBase" id="RU004504"/>
    </source>
</evidence>